<name>A0A432W6B5_9GAMM</name>
<gene>
    <name evidence="1" type="ORF">CWE09_01905</name>
</gene>
<evidence type="ECO:0000313" key="1">
    <source>
        <dbReference type="EMBL" id="RUO25516.1"/>
    </source>
</evidence>
<sequence length="307" mass="34673">MACHIYAAADGPSARRVKLDATDEELSDISNGIWMCYTHGKLIDTDESTYTVEQLKTWREVAEVRAQLWQQLGSRIELSPEHFINIPLPETKIGFESLGQENHSIGQALSRACLSQIWGRKPTRAIRDALIEIVRNAFEHGKASKVTLDISTKSIKLTDDGSHYESTDLLYEARKGGGFHSIDEIINHHNRSVYFSSHNDGFKNHHIFSVISSPEEIIELTPCSIEIPQELLWGQGINLSVAEFCKTVYVIFPRYFALSDAFKLPMIAANHLPKDKDYVFVGADLSDRAIELIEQQLGNVKVINYER</sequence>
<comment type="caution">
    <text evidence="1">The sequence shown here is derived from an EMBL/GenBank/DDBJ whole genome shotgun (WGS) entry which is preliminary data.</text>
</comment>
<reference evidence="1 2" key="1">
    <citation type="journal article" date="2011" name="Front. Microbiol.">
        <title>Genomic signatures of strain selection and enhancement in Bacillus atrophaeus var. globigii, a historical biowarfare simulant.</title>
        <authorList>
            <person name="Gibbons H.S."/>
            <person name="Broomall S.M."/>
            <person name="McNew L.A."/>
            <person name="Daligault H."/>
            <person name="Chapman C."/>
            <person name="Bruce D."/>
            <person name="Karavis M."/>
            <person name="Krepps M."/>
            <person name="McGregor P.A."/>
            <person name="Hong C."/>
            <person name="Park K.H."/>
            <person name="Akmal A."/>
            <person name="Feldman A."/>
            <person name="Lin J.S."/>
            <person name="Chang W.E."/>
            <person name="Higgs B.W."/>
            <person name="Demirev P."/>
            <person name="Lindquist J."/>
            <person name="Liem A."/>
            <person name="Fochler E."/>
            <person name="Read T.D."/>
            <person name="Tapia R."/>
            <person name="Johnson S."/>
            <person name="Bishop-Lilly K.A."/>
            <person name="Detter C."/>
            <person name="Han C."/>
            <person name="Sozhamannan S."/>
            <person name="Rosenzweig C.N."/>
            <person name="Skowronski E.W."/>
        </authorList>
    </citation>
    <scope>NUCLEOTIDE SEQUENCE [LARGE SCALE GENOMIC DNA]</scope>
    <source>
        <strain evidence="1 2">MLST1</strain>
    </source>
</reference>
<dbReference type="EMBL" id="PIPL01000001">
    <property type="protein sequence ID" value="RUO25516.1"/>
    <property type="molecule type" value="Genomic_DNA"/>
</dbReference>
<organism evidence="1 2">
    <name type="scientific">Aliidiomarina minuta</name>
    <dbReference type="NCBI Taxonomy" id="880057"/>
    <lineage>
        <taxon>Bacteria</taxon>
        <taxon>Pseudomonadati</taxon>
        <taxon>Pseudomonadota</taxon>
        <taxon>Gammaproteobacteria</taxon>
        <taxon>Alteromonadales</taxon>
        <taxon>Idiomarinaceae</taxon>
        <taxon>Aliidiomarina</taxon>
    </lineage>
</organism>
<dbReference type="AlphaFoldDB" id="A0A432W6B5"/>
<evidence type="ECO:0000313" key="2">
    <source>
        <dbReference type="Proteomes" id="UP000288293"/>
    </source>
</evidence>
<accession>A0A432W6B5</accession>
<protein>
    <submittedName>
        <fullName evidence="1">Uncharacterized protein</fullName>
    </submittedName>
</protein>
<keyword evidence="2" id="KW-1185">Reference proteome</keyword>
<dbReference type="Proteomes" id="UP000288293">
    <property type="component" value="Unassembled WGS sequence"/>
</dbReference>
<proteinExistence type="predicted"/>